<dbReference type="EMBL" id="AAMT01000008">
    <property type="protein sequence ID" value="EAQ12410.1"/>
    <property type="molecule type" value="Genomic_DNA"/>
</dbReference>
<comment type="caution">
    <text evidence="2">The sequence shown here is derived from an EMBL/GenBank/DDBJ whole genome shotgun (WGS) entry which is preliminary data.</text>
</comment>
<feature type="region of interest" description="Disordered" evidence="1">
    <location>
        <begin position="19"/>
        <end position="45"/>
    </location>
</feature>
<evidence type="ECO:0000256" key="1">
    <source>
        <dbReference type="SAM" id="MobiDB-lite"/>
    </source>
</evidence>
<gene>
    <name evidence="2" type="ORF">RB2654_14030</name>
</gene>
<evidence type="ECO:0000313" key="2">
    <source>
        <dbReference type="EMBL" id="EAQ12410.1"/>
    </source>
</evidence>
<sequence length="45" mass="4861">MVRHQLRAISHSCCSIASSMSSKYRARPPASTIPASQEARSSSIL</sequence>
<dbReference type="AlphaFoldDB" id="A3VGK5"/>
<reference evidence="2 3" key="1">
    <citation type="journal article" date="2010" name="J. Bacteriol.">
        <title>Genome sequences of Pelagibaca bermudensis HTCC2601T and Maritimibacter alkaliphilus HTCC2654T, the type strains of two marine Roseobacter genera.</title>
        <authorList>
            <person name="Thrash J.C."/>
            <person name="Cho J.C."/>
            <person name="Ferriera S."/>
            <person name="Johnson J."/>
            <person name="Vergin K.L."/>
            <person name="Giovannoni S.J."/>
        </authorList>
    </citation>
    <scope>NUCLEOTIDE SEQUENCE [LARGE SCALE GENOMIC DNA]</scope>
    <source>
        <strain evidence="2 3">HTCC2654</strain>
    </source>
</reference>
<evidence type="ECO:0000313" key="3">
    <source>
        <dbReference type="Proteomes" id="UP000002931"/>
    </source>
</evidence>
<organism evidence="2 3">
    <name type="scientific">Maritimibacter alkaliphilus HTCC2654</name>
    <dbReference type="NCBI Taxonomy" id="314271"/>
    <lineage>
        <taxon>Bacteria</taxon>
        <taxon>Pseudomonadati</taxon>
        <taxon>Pseudomonadota</taxon>
        <taxon>Alphaproteobacteria</taxon>
        <taxon>Rhodobacterales</taxon>
        <taxon>Roseobacteraceae</taxon>
        <taxon>Maritimibacter</taxon>
    </lineage>
</organism>
<proteinExistence type="predicted"/>
<keyword evidence="3" id="KW-1185">Reference proteome</keyword>
<accession>A3VGK5</accession>
<protein>
    <submittedName>
        <fullName evidence="2">Uncharacterized protein</fullName>
    </submittedName>
</protein>
<dbReference type="HOGENOM" id="CLU_3201774_0_0_5"/>
<name>A3VGK5_9RHOB</name>
<feature type="compositionally biased region" description="Polar residues" evidence="1">
    <location>
        <begin position="33"/>
        <end position="45"/>
    </location>
</feature>
<dbReference type="Proteomes" id="UP000002931">
    <property type="component" value="Unassembled WGS sequence"/>
</dbReference>